<name>A0A6J6G5K1_9ZZZZ</name>
<dbReference type="InterPro" id="IPR015919">
    <property type="entry name" value="Cadherin-like_sf"/>
</dbReference>
<dbReference type="InterPro" id="IPR013378">
    <property type="entry name" value="InlB-like_B-rpt"/>
</dbReference>
<dbReference type="Pfam" id="PF09479">
    <property type="entry name" value="Flg_new"/>
    <property type="match status" value="1"/>
</dbReference>
<gene>
    <name evidence="2" type="ORF">UFOPK1807_00578</name>
</gene>
<evidence type="ECO:0000313" key="2">
    <source>
        <dbReference type="EMBL" id="CAB4596576.1"/>
    </source>
</evidence>
<protein>
    <submittedName>
        <fullName evidence="2">Unannotated protein</fullName>
    </submittedName>
</protein>
<proteinExistence type="predicted"/>
<dbReference type="Gene3D" id="2.60.40.4270">
    <property type="entry name" value="Listeria-Bacteroides repeat domain"/>
    <property type="match status" value="1"/>
</dbReference>
<dbReference type="SUPFAM" id="SSF49313">
    <property type="entry name" value="Cadherin-like"/>
    <property type="match status" value="1"/>
</dbReference>
<evidence type="ECO:0000256" key="1">
    <source>
        <dbReference type="ARBA" id="ARBA00004196"/>
    </source>
</evidence>
<organism evidence="2">
    <name type="scientific">freshwater metagenome</name>
    <dbReference type="NCBI Taxonomy" id="449393"/>
    <lineage>
        <taxon>unclassified sequences</taxon>
        <taxon>metagenomes</taxon>
        <taxon>ecological metagenomes</taxon>
    </lineage>
</organism>
<comment type="subcellular location">
    <subcellularLocation>
        <location evidence="1">Cell envelope</location>
    </subcellularLocation>
</comment>
<dbReference type="GO" id="GO:0005509">
    <property type="term" value="F:calcium ion binding"/>
    <property type="evidence" value="ECO:0007669"/>
    <property type="project" value="InterPro"/>
</dbReference>
<dbReference type="GO" id="GO:0016020">
    <property type="term" value="C:membrane"/>
    <property type="evidence" value="ECO:0007669"/>
    <property type="project" value="InterPro"/>
</dbReference>
<reference evidence="2" key="1">
    <citation type="submission" date="2020-05" db="EMBL/GenBank/DDBJ databases">
        <authorList>
            <person name="Chiriac C."/>
            <person name="Salcher M."/>
            <person name="Ghai R."/>
            <person name="Kavagutti S V."/>
        </authorList>
    </citation>
    <scope>NUCLEOTIDE SEQUENCE</scope>
</reference>
<dbReference type="AlphaFoldDB" id="A0A6J6G5K1"/>
<dbReference type="InterPro" id="IPR042229">
    <property type="entry name" value="Listeria/Bacterioides_rpt_sf"/>
</dbReference>
<sequence>MALAFTATLSAIPTAQANPFTISYNANADVVGAVTQKGITTGSVPTSSPQASGTTYTVLGQGTLARQGFTFAGWNTSSTGTGTTYQPGSTFTLTANATLFAIWTVPAAARLIGNGGAIINVANTNSVANGSLCLSAGIRGITSDGTHIYFRPSTNPGYICKTLPSGVLVSVHLVTGLDLVASDQLALVFGNGCLYLRKDTTTVNSIYCIAISNWSLNSISLPAGNPLPAGGGWLNGNFIQFPDGRIGSVGTSTAAASWSGGVGTGAGQCPSTMFCKSLRLYTPAGTGAATVLTYSAEFVLTDEINGWPDDDHGIATDGTYLYQIRYSRGYKVWALQTTSPSFLVFNGDANGGSATTPACGATTGVTATYCLISNPVNGASTGAALTNATYFGRSHGLGKYLVGDFNGASRFWLSDAAAPPPGPGNPDITPPAFTNSDTFTVTENIATSFNAATITVNDSATLVIAAGSDGALFNIVKVETATAYLRFKASPDFEAAADIGANNIYNITITTTDSVGNAASRTFFIVVSNVYESSVTTAPAVTGDVYKGIVTTITVTVNAPGSVRFLWSGKKIPGCLARPTSGNYPNYTATCQWKPAVTALQTITAEFISSDSSFSRSSSAPSSFWVLKRTTRR</sequence>
<dbReference type="EMBL" id="CAEZUI010000059">
    <property type="protein sequence ID" value="CAB4596576.1"/>
    <property type="molecule type" value="Genomic_DNA"/>
</dbReference>
<dbReference type="GO" id="GO:0030313">
    <property type="term" value="C:cell envelope"/>
    <property type="evidence" value="ECO:0007669"/>
    <property type="project" value="UniProtKB-SubCell"/>
</dbReference>
<accession>A0A6J6G5K1</accession>